<organism evidence="2 3">
    <name type="scientific">Cichlidogyrus casuarinus</name>
    <dbReference type="NCBI Taxonomy" id="1844966"/>
    <lineage>
        <taxon>Eukaryota</taxon>
        <taxon>Metazoa</taxon>
        <taxon>Spiralia</taxon>
        <taxon>Lophotrochozoa</taxon>
        <taxon>Platyhelminthes</taxon>
        <taxon>Monogenea</taxon>
        <taxon>Monopisthocotylea</taxon>
        <taxon>Dactylogyridea</taxon>
        <taxon>Ancyrocephalidae</taxon>
        <taxon>Cichlidogyrus</taxon>
    </lineage>
</organism>
<dbReference type="AlphaFoldDB" id="A0ABD2PTK9"/>
<name>A0ABD2PTK9_9PLAT</name>
<evidence type="ECO:0000313" key="3">
    <source>
        <dbReference type="Proteomes" id="UP001626550"/>
    </source>
</evidence>
<protein>
    <submittedName>
        <fullName evidence="2">Uncharacterized protein</fullName>
    </submittedName>
</protein>
<proteinExistence type="predicted"/>
<keyword evidence="1" id="KW-1133">Transmembrane helix</keyword>
<keyword evidence="1" id="KW-0812">Transmembrane</keyword>
<comment type="caution">
    <text evidence="2">The sequence shown here is derived from an EMBL/GenBank/DDBJ whole genome shotgun (WGS) entry which is preliminary data.</text>
</comment>
<dbReference type="Proteomes" id="UP001626550">
    <property type="component" value="Unassembled WGS sequence"/>
</dbReference>
<keyword evidence="1" id="KW-0472">Membrane</keyword>
<evidence type="ECO:0000313" key="2">
    <source>
        <dbReference type="EMBL" id="KAL3310525.1"/>
    </source>
</evidence>
<feature type="transmembrane region" description="Helical" evidence="1">
    <location>
        <begin position="70"/>
        <end position="93"/>
    </location>
</feature>
<evidence type="ECO:0000256" key="1">
    <source>
        <dbReference type="SAM" id="Phobius"/>
    </source>
</evidence>
<keyword evidence="3" id="KW-1185">Reference proteome</keyword>
<dbReference type="EMBL" id="JBJKFK010002873">
    <property type="protein sequence ID" value="KAL3310525.1"/>
    <property type="molecule type" value="Genomic_DNA"/>
</dbReference>
<gene>
    <name evidence="2" type="ORF">Ciccas_010911</name>
</gene>
<accession>A0ABD2PTK9</accession>
<sequence>MQNSTAKCWEVNLKEGSEFHYTFTRPDKDENVQGVNVQLRFYYEEYADGWYASKVYPLSADETSNSASSLWLLLLLLVIPVLLGIGLIVFFLIRKRANRKRSTVLSTSRSSVSTVGTN</sequence>
<reference evidence="2 3" key="1">
    <citation type="submission" date="2024-11" db="EMBL/GenBank/DDBJ databases">
        <title>Adaptive evolution of stress response genes in parasites aligns with host niche diversity.</title>
        <authorList>
            <person name="Hahn C."/>
            <person name="Resl P."/>
        </authorList>
    </citation>
    <scope>NUCLEOTIDE SEQUENCE [LARGE SCALE GENOMIC DNA]</scope>
    <source>
        <strain evidence="2">EGGRZ-B1_66</strain>
        <tissue evidence="2">Body</tissue>
    </source>
</reference>